<gene>
    <name evidence="2" type="ORF">ASS94_00775</name>
</gene>
<evidence type="ECO:0000313" key="2">
    <source>
        <dbReference type="EMBL" id="OEK58888.1"/>
    </source>
</evidence>
<reference evidence="3" key="1">
    <citation type="submission" date="2015-11" db="EMBL/GenBank/DDBJ databases">
        <title>Genomic diversity of Staphylococcus saprophyticus strains from urinary tract infections, animal surfaces, and fermented foods.</title>
        <authorList>
            <person name="Wolfe B.E."/>
        </authorList>
    </citation>
    <scope>NUCLEOTIDE SEQUENCE [LARGE SCALE GENOMIC DNA]</scope>
    <source>
        <strain evidence="3">738_7</strain>
    </source>
</reference>
<dbReference type="RefSeq" id="WP_069854288.1">
    <property type="nucleotide sequence ID" value="NZ_LNPX01000004.1"/>
</dbReference>
<evidence type="ECO:0000313" key="3">
    <source>
        <dbReference type="Proteomes" id="UP000095464"/>
    </source>
</evidence>
<dbReference type="Proteomes" id="UP000095464">
    <property type="component" value="Unassembled WGS sequence"/>
</dbReference>
<accession>A0AAP7IGD7</accession>
<name>A0AAP7IGD7_9STAP</name>
<organism evidence="2 3">
    <name type="scientific">Staphylococcus equorum</name>
    <dbReference type="NCBI Taxonomy" id="246432"/>
    <lineage>
        <taxon>Bacteria</taxon>
        <taxon>Bacillati</taxon>
        <taxon>Bacillota</taxon>
        <taxon>Bacilli</taxon>
        <taxon>Bacillales</taxon>
        <taxon>Staphylococcaceae</taxon>
        <taxon>Staphylococcus</taxon>
    </lineage>
</organism>
<proteinExistence type="predicted"/>
<evidence type="ECO:0000256" key="1">
    <source>
        <dbReference type="SAM" id="MobiDB-lite"/>
    </source>
</evidence>
<sequence length="309" mass="35932">MKTINDLMKTHLPSEYNGFSIGDFLNGKKLKIESVRADKITGRRCIKVDVRIVEDKSNANKNKVFTVRLDEPNTFEEGELDAYLKETKNYLGYPLVVDVDKDIEQAYFFQQNMLTLVVNDYLVDTDADKQEVELTSMKERPLKNIGDYRIFDIKQFFKDNKATFIGTYYEKGNVMFHMLVNKEVVVKVAVPIEKYDWLPASLLTLNKPFEECVSDYTFSHATSHRYGTRWTLNFKDITFKSGIIMKEAFKLAYDEPRLEVANAQYDSEIDDIDKVERDIPKEQSSFEGNKATQTHRETPRKPFGGHRHI</sequence>
<comment type="caution">
    <text evidence="2">The sequence shown here is derived from an EMBL/GenBank/DDBJ whole genome shotgun (WGS) entry which is preliminary data.</text>
</comment>
<protein>
    <submittedName>
        <fullName evidence="2">Uncharacterized protein</fullName>
    </submittedName>
</protein>
<feature type="compositionally biased region" description="Polar residues" evidence="1">
    <location>
        <begin position="282"/>
        <end position="292"/>
    </location>
</feature>
<dbReference type="EMBL" id="LNPX01000004">
    <property type="protein sequence ID" value="OEK58888.1"/>
    <property type="molecule type" value="Genomic_DNA"/>
</dbReference>
<dbReference type="AlphaFoldDB" id="A0AAP7IGD7"/>
<feature type="region of interest" description="Disordered" evidence="1">
    <location>
        <begin position="278"/>
        <end position="309"/>
    </location>
</feature>